<dbReference type="Proteomes" id="UP001148312">
    <property type="component" value="Unassembled WGS sequence"/>
</dbReference>
<sequence>MTLLYVFLEPARQVSQFTVTGSERSVVVRRYMAGTQPSQSIASHAGWLISEDDEQSWLFVNCRTKRVNN</sequence>
<dbReference type="GeneID" id="81628247"/>
<comment type="caution">
    <text evidence="1">The sequence shown here is derived from an EMBL/GenBank/DDBJ whole genome shotgun (WGS) entry which is preliminary data.</text>
</comment>
<protein>
    <submittedName>
        <fullName evidence="1">Uncharacterized protein</fullName>
    </submittedName>
</protein>
<dbReference type="EMBL" id="JAPWDQ010000012">
    <property type="protein sequence ID" value="KAJ5475331.1"/>
    <property type="molecule type" value="Genomic_DNA"/>
</dbReference>
<gene>
    <name evidence="1" type="ORF">N7539_008397</name>
</gene>
<organism evidence="1 2">
    <name type="scientific">Penicillium diatomitis</name>
    <dbReference type="NCBI Taxonomy" id="2819901"/>
    <lineage>
        <taxon>Eukaryota</taxon>
        <taxon>Fungi</taxon>
        <taxon>Dikarya</taxon>
        <taxon>Ascomycota</taxon>
        <taxon>Pezizomycotina</taxon>
        <taxon>Eurotiomycetes</taxon>
        <taxon>Eurotiomycetidae</taxon>
        <taxon>Eurotiales</taxon>
        <taxon>Aspergillaceae</taxon>
        <taxon>Penicillium</taxon>
    </lineage>
</organism>
<dbReference type="AlphaFoldDB" id="A0A9X0BN50"/>
<evidence type="ECO:0000313" key="2">
    <source>
        <dbReference type="Proteomes" id="UP001148312"/>
    </source>
</evidence>
<accession>A0A9X0BN50</accession>
<evidence type="ECO:0000313" key="1">
    <source>
        <dbReference type="EMBL" id="KAJ5475331.1"/>
    </source>
</evidence>
<name>A0A9X0BN50_9EURO</name>
<reference evidence="1" key="2">
    <citation type="journal article" date="2023" name="IMA Fungus">
        <title>Comparative genomic study of the Penicillium genus elucidates a diverse pangenome and 15 lateral gene transfer events.</title>
        <authorList>
            <person name="Petersen C."/>
            <person name="Sorensen T."/>
            <person name="Nielsen M.R."/>
            <person name="Sondergaard T.E."/>
            <person name="Sorensen J.L."/>
            <person name="Fitzpatrick D.A."/>
            <person name="Frisvad J.C."/>
            <person name="Nielsen K.L."/>
        </authorList>
    </citation>
    <scope>NUCLEOTIDE SEQUENCE</scope>
    <source>
        <strain evidence="1">IBT 30728</strain>
    </source>
</reference>
<dbReference type="RefSeq" id="XP_056787089.1">
    <property type="nucleotide sequence ID" value="XM_056937997.1"/>
</dbReference>
<keyword evidence="2" id="KW-1185">Reference proteome</keyword>
<proteinExistence type="predicted"/>
<reference evidence="1" key="1">
    <citation type="submission" date="2022-12" db="EMBL/GenBank/DDBJ databases">
        <authorList>
            <person name="Petersen C."/>
        </authorList>
    </citation>
    <scope>NUCLEOTIDE SEQUENCE</scope>
    <source>
        <strain evidence="1">IBT 30728</strain>
    </source>
</reference>